<dbReference type="RefSeq" id="WP_153272335.1">
    <property type="nucleotide sequence ID" value="NZ_CP043498.1"/>
</dbReference>
<sequence>MRLAKLVGAVALLSFTHGAVAVAEDDLFAQFPLVIHCQSNKTQHAFYISRVSEDGVATYVASDRIAGTISLDGHAKAIGSEGGGTCVGKTLAELRASGQAYDLKH</sequence>
<proteinExistence type="predicted"/>
<gene>
    <name evidence="2" type="ORF">FZ934_02145</name>
</gene>
<dbReference type="EMBL" id="CP043498">
    <property type="protein sequence ID" value="QFY62327.1"/>
    <property type="molecule type" value="Genomic_DNA"/>
</dbReference>
<reference evidence="2 3" key="1">
    <citation type="submission" date="2019-08" db="EMBL/GenBank/DDBJ databases">
        <title>Prosopis cineraria nodule microbiome.</title>
        <authorList>
            <person name="Ali R."/>
            <person name="Chaluvadi S.R."/>
            <person name="Wang X."/>
        </authorList>
    </citation>
    <scope>NUCLEOTIDE SEQUENCE [LARGE SCALE GENOMIC DNA]</scope>
    <source>
        <strain evidence="2 3">BG7</strain>
    </source>
</reference>
<evidence type="ECO:0000256" key="1">
    <source>
        <dbReference type="SAM" id="SignalP"/>
    </source>
</evidence>
<accession>A0A5Q0CEE7</accession>
<protein>
    <recommendedName>
        <fullName evidence="4">Lysozyme inhibitor</fullName>
    </recommendedName>
</protein>
<dbReference type="AlphaFoldDB" id="A0A5Q0CEE7"/>
<organism evidence="2 3">
    <name type="scientific">Rhizobium grahamii</name>
    <dbReference type="NCBI Taxonomy" id="1120045"/>
    <lineage>
        <taxon>Bacteria</taxon>
        <taxon>Pseudomonadati</taxon>
        <taxon>Pseudomonadota</taxon>
        <taxon>Alphaproteobacteria</taxon>
        <taxon>Hyphomicrobiales</taxon>
        <taxon>Rhizobiaceae</taxon>
        <taxon>Rhizobium/Agrobacterium group</taxon>
        <taxon>Rhizobium</taxon>
    </lineage>
</organism>
<dbReference type="OrthoDB" id="8390160at2"/>
<feature type="signal peptide" evidence="1">
    <location>
        <begin position="1"/>
        <end position="23"/>
    </location>
</feature>
<feature type="chain" id="PRO_5025063251" description="Lysozyme inhibitor" evidence="1">
    <location>
        <begin position="24"/>
        <end position="105"/>
    </location>
</feature>
<dbReference type="Proteomes" id="UP000326881">
    <property type="component" value="Chromosome"/>
</dbReference>
<name>A0A5Q0CEE7_9HYPH</name>
<keyword evidence="3" id="KW-1185">Reference proteome</keyword>
<dbReference type="KEGG" id="rgr:FZ934_02145"/>
<keyword evidence="1" id="KW-0732">Signal</keyword>
<evidence type="ECO:0000313" key="3">
    <source>
        <dbReference type="Proteomes" id="UP000326881"/>
    </source>
</evidence>
<evidence type="ECO:0000313" key="2">
    <source>
        <dbReference type="EMBL" id="QFY62327.1"/>
    </source>
</evidence>
<evidence type="ECO:0008006" key="4">
    <source>
        <dbReference type="Google" id="ProtNLM"/>
    </source>
</evidence>